<evidence type="ECO:0000256" key="1">
    <source>
        <dbReference type="ARBA" id="ARBA00004651"/>
    </source>
</evidence>
<feature type="transmembrane region" description="Helical" evidence="5">
    <location>
        <begin position="280"/>
        <end position="305"/>
    </location>
</feature>
<dbReference type="PANTHER" id="PTHR43394:SF1">
    <property type="entry name" value="ATP-BINDING CASSETTE SUB-FAMILY B MEMBER 10, MITOCHONDRIAL"/>
    <property type="match status" value="1"/>
</dbReference>
<keyword evidence="4 5" id="KW-0472">Membrane</keyword>
<feature type="transmembrane region" description="Helical" evidence="5">
    <location>
        <begin position="65"/>
        <end position="88"/>
    </location>
</feature>
<dbReference type="InterPro" id="IPR011527">
    <property type="entry name" value="ABC1_TM_dom"/>
</dbReference>
<accession>A0AA41U3G5</accession>
<dbReference type="PROSITE" id="PS50929">
    <property type="entry name" value="ABC_TM1F"/>
    <property type="match status" value="1"/>
</dbReference>
<evidence type="ECO:0000256" key="4">
    <source>
        <dbReference type="ARBA" id="ARBA00023136"/>
    </source>
</evidence>
<evidence type="ECO:0000256" key="5">
    <source>
        <dbReference type="SAM" id="Phobius"/>
    </source>
</evidence>
<gene>
    <name evidence="8" type="ORF">LZ495_21005</name>
</gene>
<dbReference type="PROSITE" id="PS50893">
    <property type="entry name" value="ABC_TRANSPORTER_2"/>
    <property type="match status" value="1"/>
</dbReference>
<dbReference type="InterPro" id="IPR027417">
    <property type="entry name" value="P-loop_NTPase"/>
</dbReference>
<keyword evidence="2 5" id="KW-0812">Transmembrane</keyword>
<comment type="subcellular location">
    <subcellularLocation>
        <location evidence="1">Cell membrane</location>
        <topology evidence="1">Multi-pass membrane protein</topology>
    </subcellularLocation>
</comment>
<dbReference type="InterPro" id="IPR036640">
    <property type="entry name" value="ABC1_TM_sf"/>
</dbReference>
<keyword evidence="8" id="KW-0067">ATP-binding</keyword>
<evidence type="ECO:0000256" key="2">
    <source>
        <dbReference type="ARBA" id="ARBA00022692"/>
    </source>
</evidence>
<dbReference type="Pfam" id="PF00005">
    <property type="entry name" value="ABC_tran"/>
    <property type="match status" value="1"/>
</dbReference>
<feature type="transmembrane region" description="Helical" evidence="5">
    <location>
        <begin position="253"/>
        <end position="274"/>
    </location>
</feature>
<dbReference type="InterPro" id="IPR039421">
    <property type="entry name" value="Type_1_exporter"/>
</dbReference>
<dbReference type="Gene3D" id="1.20.1560.10">
    <property type="entry name" value="ABC transporter type 1, transmembrane domain"/>
    <property type="match status" value="1"/>
</dbReference>
<proteinExistence type="predicted"/>
<reference evidence="8" key="1">
    <citation type="submission" date="2022-01" db="EMBL/GenBank/DDBJ databases">
        <title>Genome-Based Taxonomic Classification of the Phylum Actinobacteria.</title>
        <authorList>
            <person name="Gao Y."/>
        </authorList>
    </citation>
    <scope>NUCLEOTIDE SEQUENCE</scope>
    <source>
        <strain evidence="8">KLBMP 8922</strain>
    </source>
</reference>
<dbReference type="GO" id="GO:0005524">
    <property type="term" value="F:ATP binding"/>
    <property type="evidence" value="ECO:0007669"/>
    <property type="project" value="UniProtKB-KW"/>
</dbReference>
<dbReference type="GO" id="GO:0016887">
    <property type="term" value="F:ATP hydrolysis activity"/>
    <property type="evidence" value="ECO:0007669"/>
    <property type="project" value="InterPro"/>
</dbReference>
<comment type="caution">
    <text evidence="8">The sequence shown here is derived from an EMBL/GenBank/DDBJ whole genome shotgun (WGS) entry which is preliminary data.</text>
</comment>
<dbReference type="Pfam" id="PF00664">
    <property type="entry name" value="ABC_membrane"/>
    <property type="match status" value="1"/>
</dbReference>
<dbReference type="SUPFAM" id="SSF52540">
    <property type="entry name" value="P-loop containing nucleoside triphosphate hydrolases"/>
    <property type="match status" value="1"/>
</dbReference>
<dbReference type="SUPFAM" id="SSF90123">
    <property type="entry name" value="ABC transporter transmembrane region"/>
    <property type="match status" value="1"/>
</dbReference>
<sequence>MATDFAMPKPVHIRGTGSFLAWLIVSQKGRVLAGATLGSLWMVGLALPPYLLSRAVDEGLRPRDFGVLLGWAAGVFAAGAANAALGIARHRTMTKIRLDASIRMARAVVGQAGRLGSALPRQTTTGEVVAIGMADIQAISQSLTMTGPGVGAVVAYAVVAAVLLAISPLLAAVILLGVPLIAATVGPVLRRLQKSGTDYRAQEGALMAQLVDVAAGLRVLNGLGGKATRARRYRADSEELRAGGYRVGAASSWVGALAAGLPALFLAAVTWLAARMAAQGALTIGEMVAVYGYVAMLVVPVRFFIEMGTDYARADVAARRVTAFLRLEPELADGPGTVAGPQGSAVLYDPVSGVEVRPGLLTALAGARPADAAAVVDRLGRLVPSDATWGGVRLGEIALAEVRARILVADNEADIFAGSIRSVVAGRHDPDDASVLAAIHVAAADDIVEALPERLGAPVSARGRNLSGGQRQRLRLARAVYGAPEVLLAVEPTSAVDAHTESAMAERLRAARQGRTTVLATTSPIVLELADAVVYLTDGKAEASGTHRELLRTDAGYRDLVSRDDAEARA</sequence>
<feature type="domain" description="ABC transmembrane type-1" evidence="7">
    <location>
        <begin position="32"/>
        <end position="313"/>
    </location>
</feature>
<keyword evidence="8" id="KW-0547">Nucleotide-binding</keyword>
<dbReference type="InterPro" id="IPR003439">
    <property type="entry name" value="ABC_transporter-like_ATP-bd"/>
</dbReference>
<evidence type="ECO:0000259" key="6">
    <source>
        <dbReference type="PROSITE" id="PS50893"/>
    </source>
</evidence>
<dbReference type="CDD" id="cd07346">
    <property type="entry name" value="ABC_6TM_exporters"/>
    <property type="match status" value="1"/>
</dbReference>
<evidence type="ECO:0000313" key="8">
    <source>
        <dbReference type="EMBL" id="MCF2529682.1"/>
    </source>
</evidence>
<protein>
    <submittedName>
        <fullName evidence="8">ABC transporter ATP-binding protein/permease</fullName>
    </submittedName>
</protein>
<dbReference type="EMBL" id="JAKFHA010000012">
    <property type="protein sequence ID" value="MCF2529682.1"/>
    <property type="molecule type" value="Genomic_DNA"/>
</dbReference>
<feature type="transmembrane region" description="Helical" evidence="5">
    <location>
        <begin position="31"/>
        <end position="53"/>
    </location>
</feature>
<evidence type="ECO:0000313" key="9">
    <source>
        <dbReference type="Proteomes" id="UP001165378"/>
    </source>
</evidence>
<dbReference type="GO" id="GO:0015421">
    <property type="term" value="F:ABC-type oligopeptide transporter activity"/>
    <property type="evidence" value="ECO:0007669"/>
    <property type="project" value="TreeGrafter"/>
</dbReference>
<dbReference type="InterPro" id="IPR017871">
    <property type="entry name" value="ABC_transporter-like_CS"/>
</dbReference>
<name>A0AA41U3G5_9ACTN</name>
<evidence type="ECO:0000256" key="3">
    <source>
        <dbReference type="ARBA" id="ARBA00022989"/>
    </source>
</evidence>
<organism evidence="8 9">
    <name type="scientific">Yinghuangia soli</name>
    <dbReference type="NCBI Taxonomy" id="2908204"/>
    <lineage>
        <taxon>Bacteria</taxon>
        <taxon>Bacillati</taxon>
        <taxon>Actinomycetota</taxon>
        <taxon>Actinomycetes</taxon>
        <taxon>Kitasatosporales</taxon>
        <taxon>Streptomycetaceae</taxon>
        <taxon>Yinghuangia</taxon>
    </lineage>
</organism>
<evidence type="ECO:0000259" key="7">
    <source>
        <dbReference type="PROSITE" id="PS50929"/>
    </source>
</evidence>
<keyword evidence="3 5" id="KW-1133">Transmembrane helix</keyword>
<feature type="transmembrane region" description="Helical" evidence="5">
    <location>
        <begin position="143"/>
        <end position="163"/>
    </location>
</feature>
<keyword evidence="9" id="KW-1185">Reference proteome</keyword>
<dbReference type="Proteomes" id="UP001165378">
    <property type="component" value="Unassembled WGS sequence"/>
</dbReference>
<feature type="domain" description="ABC transporter" evidence="6">
    <location>
        <begin position="325"/>
        <end position="563"/>
    </location>
</feature>
<dbReference type="PANTHER" id="PTHR43394">
    <property type="entry name" value="ATP-DEPENDENT PERMEASE MDL1, MITOCHONDRIAL"/>
    <property type="match status" value="1"/>
</dbReference>
<feature type="transmembrane region" description="Helical" evidence="5">
    <location>
        <begin position="169"/>
        <end position="189"/>
    </location>
</feature>
<dbReference type="GO" id="GO:0005886">
    <property type="term" value="C:plasma membrane"/>
    <property type="evidence" value="ECO:0007669"/>
    <property type="project" value="UniProtKB-SubCell"/>
</dbReference>
<dbReference type="PROSITE" id="PS00211">
    <property type="entry name" value="ABC_TRANSPORTER_1"/>
    <property type="match status" value="1"/>
</dbReference>
<dbReference type="Gene3D" id="3.40.50.300">
    <property type="entry name" value="P-loop containing nucleotide triphosphate hydrolases"/>
    <property type="match status" value="1"/>
</dbReference>
<dbReference type="AlphaFoldDB" id="A0AA41U3G5"/>
<dbReference type="RefSeq" id="WP_235054078.1">
    <property type="nucleotide sequence ID" value="NZ_JAKFHA010000012.1"/>
</dbReference>